<feature type="region of interest" description="Disordered" evidence="7">
    <location>
        <begin position="258"/>
        <end position="301"/>
    </location>
</feature>
<feature type="domain" description="FHA" evidence="8">
    <location>
        <begin position="19"/>
        <end position="70"/>
    </location>
</feature>
<dbReference type="Gene3D" id="1.10.10.10">
    <property type="entry name" value="Winged helix-like DNA-binding domain superfamily/Winged helix DNA-binding domain"/>
    <property type="match status" value="1"/>
</dbReference>
<evidence type="ECO:0000256" key="7">
    <source>
        <dbReference type="SAM" id="MobiDB-lite"/>
    </source>
</evidence>
<dbReference type="SMART" id="SM00240">
    <property type="entry name" value="FHA"/>
    <property type="match status" value="1"/>
</dbReference>
<dbReference type="SMART" id="SM00339">
    <property type="entry name" value="FH"/>
    <property type="match status" value="1"/>
</dbReference>
<dbReference type="InterPro" id="IPR001766">
    <property type="entry name" value="Fork_head_dom"/>
</dbReference>
<dbReference type="EMBL" id="UYWX01000080">
    <property type="protein sequence ID" value="VDM16864.1"/>
    <property type="molecule type" value="Genomic_DNA"/>
</dbReference>
<evidence type="ECO:0000313" key="12">
    <source>
        <dbReference type="WBParaSite" id="TTAC_0000070101-mRNA-1"/>
    </source>
</evidence>
<dbReference type="Pfam" id="PF00250">
    <property type="entry name" value="Forkhead"/>
    <property type="match status" value="1"/>
</dbReference>
<dbReference type="WBParaSite" id="TTAC_0000070101-mRNA-1">
    <property type="protein sequence ID" value="TTAC_0000070101-mRNA-1"/>
    <property type="gene ID" value="TTAC_0000070101"/>
</dbReference>
<evidence type="ECO:0000313" key="11">
    <source>
        <dbReference type="Proteomes" id="UP000274429"/>
    </source>
</evidence>
<organism evidence="12">
    <name type="scientific">Hydatigena taeniaeformis</name>
    <name type="common">Feline tapeworm</name>
    <name type="synonym">Taenia taeniaeformis</name>
    <dbReference type="NCBI Taxonomy" id="6205"/>
    <lineage>
        <taxon>Eukaryota</taxon>
        <taxon>Metazoa</taxon>
        <taxon>Spiralia</taxon>
        <taxon>Lophotrochozoa</taxon>
        <taxon>Platyhelminthes</taxon>
        <taxon>Cestoda</taxon>
        <taxon>Eucestoda</taxon>
        <taxon>Cyclophyllidea</taxon>
        <taxon>Taeniidae</taxon>
        <taxon>Hydatigera</taxon>
    </lineage>
</organism>
<reference evidence="10 11" key="2">
    <citation type="submission" date="2018-11" db="EMBL/GenBank/DDBJ databases">
        <authorList>
            <consortium name="Pathogen Informatics"/>
        </authorList>
    </citation>
    <scope>NUCLEOTIDE SEQUENCE [LARGE SCALE GENOMIC DNA]</scope>
</reference>
<dbReference type="Pfam" id="PF00498">
    <property type="entry name" value="FHA"/>
    <property type="match status" value="1"/>
</dbReference>
<evidence type="ECO:0000256" key="2">
    <source>
        <dbReference type="ARBA" id="ARBA00023015"/>
    </source>
</evidence>
<protein>
    <submittedName>
        <fullName evidence="12">Forkhead box protein K1</fullName>
    </submittedName>
</protein>
<feature type="region of interest" description="Disordered" evidence="7">
    <location>
        <begin position="500"/>
        <end position="521"/>
    </location>
</feature>
<dbReference type="GO" id="GO:0005634">
    <property type="term" value="C:nucleus"/>
    <property type="evidence" value="ECO:0007669"/>
    <property type="project" value="UniProtKB-SubCell"/>
</dbReference>
<dbReference type="STRING" id="6205.A0A158RDI8"/>
<gene>
    <name evidence="10" type="ORF">TTAC_LOCUS702</name>
</gene>
<feature type="DNA-binding region" description="Fork-head" evidence="6">
    <location>
        <begin position="327"/>
        <end position="422"/>
    </location>
</feature>
<dbReference type="SUPFAM" id="SSF46785">
    <property type="entry name" value="Winged helix' DNA-binding domain"/>
    <property type="match status" value="1"/>
</dbReference>
<dbReference type="CDD" id="cd20026">
    <property type="entry name" value="FH_FOXK"/>
    <property type="match status" value="1"/>
</dbReference>
<keyword evidence="5 6" id="KW-0539">Nucleus</keyword>
<keyword evidence="4" id="KW-0804">Transcription</keyword>
<sequence>MYTRVTGPNFTHCLKKEVITVGRRSQLPTDICLGDSVCISRKHLELHTINGALFLRILGKNGIFIDEEFQMFSEDLIPLPNCCRLRFPSTPITLVVEILDSSSSLRHPKKRTIWRYSAELAGLTGYGSDIPDFPDEKRQKLTPSLKEDEDATHLDRKQNPQTFNALITDSATNAIPSSRCKSDSTEPFSTPEPCSPPELLLPNSNQTKSRRQDAAATAVTVVASATTTTATTTTAEQPTSLRFPNLLAAYSRSPLKVSTTCSQTSNGTDSSNTHPAPSDRSAFPDRCLSHSPGDGGSPFLSTTAHEEVASNLEASTEMVEHGTVYEKPPYSYAQLIVQAIVSAPNRRLTLSDIYNYISTQFPYYKPSQKGWQNSIRHNLSLNRYFIRIPRGQEEPGKGAFWRLDPESEAHLVVKAFQKRRQRSYAVPAYVASNASPQCNPGSTGAAAAAGTTTTATTTTATSTISNISSTVVETPSALHADRNTSYSSSLGYNPHLFNLSTSATSNSNVEPTSGTNFLPKE</sequence>
<dbReference type="PROSITE" id="PS50006">
    <property type="entry name" value="FHA_DOMAIN"/>
    <property type="match status" value="1"/>
</dbReference>
<evidence type="ECO:0000259" key="9">
    <source>
        <dbReference type="PROSITE" id="PS50039"/>
    </source>
</evidence>
<evidence type="ECO:0000256" key="4">
    <source>
        <dbReference type="ARBA" id="ARBA00023163"/>
    </source>
</evidence>
<dbReference type="FunFam" id="1.10.10.10:FF:000030">
    <property type="entry name" value="Forkhead box protein K2"/>
    <property type="match status" value="1"/>
</dbReference>
<dbReference type="PRINTS" id="PR00053">
    <property type="entry name" value="FORKHEAD"/>
</dbReference>
<evidence type="ECO:0000313" key="10">
    <source>
        <dbReference type="EMBL" id="VDM16864.1"/>
    </source>
</evidence>
<proteinExistence type="predicted"/>
<dbReference type="SUPFAM" id="SSF49879">
    <property type="entry name" value="SMAD/FHA domain"/>
    <property type="match status" value="1"/>
</dbReference>
<accession>A0A158RDI8</accession>
<dbReference type="InterPro" id="IPR008984">
    <property type="entry name" value="SMAD_FHA_dom_sf"/>
</dbReference>
<reference evidence="12" key="1">
    <citation type="submission" date="2016-04" db="UniProtKB">
        <authorList>
            <consortium name="WormBaseParasite"/>
        </authorList>
    </citation>
    <scope>IDENTIFICATION</scope>
</reference>
<name>A0A158RDI8_HYDTA</name>
<feature type="region of interest" description="Disordered" evidence="7">
    <location>
        <begin position="143"/>
        <end position="215"/>
    </location>
</feature>
<dbReference type="PANTHER" id="PTHR45881">
    <property type="entry name" value="CHECKPOINT SUPPRESSOR 1-LIKE, ISOFORM A-RELATED"/>
    <property type="match status" value="1"/>
</dbReference>
<dbReference type="GO" id="GO:0006357">
    <property type="term" value="P:regulation of transcription by RNA polymerase II"/>
    <property type="evidence" value="ECO:0007669"/>
    <property type="project" value="UniProtKB-ARBA"/>
</dbReference>
<dbReference type="PROSITE" id="PS00658">
    <property type="entry name" value="FORK_HEAD_2"/>
    <property type="match status" value="1"/>
</dbReference>
<evidence type="ECO:0000256" key="5">
    <source>
        <dbReference type="ARBA" id="ARBA00023242"/>
    </source>
</evidence>
<dbReference type="PANTHER" id="PTHR45881:SF6">
    <property type="entry name" value="FORK-HEAD DOMAIN-CONTAINING PROTEIN"/>
    <property type="match status" value="1"/>
</dbReference>
<dbReference type="Gene3D" id="2.60.200.20">
    <property type="match status" value="1"/>
</dbReference>
<dbReference type="OrthoDB" id="691130at2759"/>
<feature type="compositionally biased region" description="Polar residues" evidence="7">
    <location>
        <begin position="258"/>
        <end position="275"/>
    </location>
</feature>
<evidence type="ECO:0000256" key="1">
    <source>
        <dbReference type="ARBA" id="ARBA00004123"/>
    </source>
</evidence>
<dbReference type="InterPro" id="IPR000253">
    <property type="entry name" value="FHA_dom"/>
</dbReference>
<dbReference type="InterPro" id="IPR030456">
    <property type="entry name" value="TF_fork_head_CS_2"/>
</dbReference>
<feature type="compositionally biased region" description="Polar residues" evidence="7">
    <location>
        <begin position="159"/>
        <end position="176"/>
    </location>
</feature>
<dbReference type="InterPro" id="IPR036390">
    <property type="entry name" value="WH_DNA-bd_sf"/>
</dbReference>
<dbReference type="AlphaFoldDB" id="A0A158RDI8"/>
<dbReference type="PROSITE" id="PS00657">
    <property type="entry name" value="FORK_HEAD_1"/>
    <property type="match status" value="1"/>
</dbReference>
<evidence type="ECO:0000256" key="6">
    <source>
        <dbReference type="PROSITE-ProRule" id="PRU00089"/>
    </source>
</evidence>
<feature type="domain" description="Fork-head" evidence="9">
    <location>
        <begin position="327"/>
        <end position="422"/>
    </location>
</feature>
<evidence type="ECO:0000259" key="8">
    <source>
        <dbReference type="PROSITE" id="PS50006"/>
    </source>
</evidence>
<dbReference type="PROSITE" id="PS50039">
    <property type="entry name" value="FORK_HEAD_3"/>
    <property type="match status" value="1"/>
</dbReference>
<evidence type="ECO:0000256" key="3">
    <source>
        <dbReference type="ARBA" id="ARBA00023125"/>
    </source>
</evidence>
<dbReference type="GO" id="GO:0045893">
    <property type="term" value="P:positive regulation of DNA-templated transcription"/>
    <property type="evidence" value="ECO:0007669"/>
    <property type="project" value="UniProtKB-ARBA"/>
</dbReference>
<dbReference type="GO" id="GO:0003700">
    <property type="term" value="F:DNA-binding transcription factor activity"/>
    <property type="evidence" value="ECO:0007669"/>
    <property type="project" value="InterPro"/>
</dbReference>
<dbReference type="InterPro" id="IPR018122">
    <property type="entry name" value="TF_fork_head_CS_1"/>
</dbReference>
<dbReference type="GO" id="GO:0043565">
    <property type="term" value="F:sequence-specific DNA binding"/>
    <property type="evidence" value="ECO:0007669"/>
    <property type="project" value="InterPro"/>
</dbReference>
<comment type="subcellular location">
    <subcellularLocation>
        <location evidence="1 6">Nucleus</location>
    </subcellularLocation>
</comment>
<keyword evidence="3 6" id="KW-0238">DNA-binding</keyword>
<dbReference type="InterPro" id="IPR036388">
    <property type="entry name" value="WH-like_DNA-bd_sf"/>
</dbReference>
<keyword evidence="2" id="KW-0805">Transcription regulation</keyword>
<dbReference type="Proteomes" id="UP000274429">
    <property type="component" value="Unassembled WGS sequence"/>
</dbReference>
<keyword evidence="11" id="KW-1185">Reference proteome</keyword>